<comment type="caution">
    <text evidence="1">The sequence shown here is derived from an EMBL/GenBank/DDBJ whole genome shotgun (WGS) entry which is preliminary data.</text>
</comment>
<sequence length="96" mass="11421">MLILSWQQNSLTYDKVDTPLTFTSHLHIEVYDRRSQQHKSIADEDRISIILFVETNWHSFPREDAEHQNPTPAQTLRILQQHILRLQMSTRQAKVQ</sequence>
<organism evidence="1 2">
    <name type="scientific">Monilinia fructicola</name>
    <name type="common">Brown rot fungus</name>
    <name type="synonym">Ciboria fructicola</name>
    <dbReference type="NCBI Taxonomy" id="38448"/>
    <lineage>
        <taxon>Eukaryota</taxon>
        <taxon>Fungi</taxon>
        <taxon>Dikarya</taxon>
        <taxon>Ascomycota</taxon>
        <taxon>Pezizomycotina</taxon>
        <taxon>Leotiomycetes</taxon>
        <taxon>Helotiales</taxon>
        <taxon>Sclerotiniaceae</taxon>
        <taxon>Monilinia</taxon>
    </lineage>
</organism>
<proteinExistence type="predicted"/>
<evidence type="ECO:0000313" key="1">
    <source>
        <dbReference type="EMBL" id="KAA8576531.1"/>
    </source>
</evidence>
<keyword evidence="2" id="KW-1185">Reference proteome</keyword>
<evidence type="ECO:0000313" key="2">
    <source>
        <dbReference type="Proteomes" id="UP000322873"/>
    </source>
</evidence>
<accession>A0A5M9K4J6</accession>
<protein>
    <submittedName>
        <fullName evidence="1">Uncharacterized protein</fullName>
    </submittedName>
</protein>
<name>A0A5M9K4J6_MONFR</name>
<reference evidence="1 2" key="1">
    <citation type="submission" date="2019-06" db="EMBL/GenBank/DDBJ databases">
        <title>Genome Sequence of the Brown Rot Fungal Pathogen Monilinia fructicola.</title>
        <authorList>
            <person name="De Miccolis Angelini R.M."/>
            <person name="Landi L."/>
            <person name="Abate D."/>
            <person name="Pollastro S."/>
            <person name="Romanazzi G."/>
            <person name="Faretra F."/>
        </authorList>
    </citation>
    <scope>NUCLEOTIDE SEQUENCE [LARGE SCALE GENOMIC DNA]</scope>
    <source>
        <strain evidence="1 2">Mfrc123</strain>
    </source>
</reference>
<dbReference type="AlphaFoldDB" id="A0A5M9K4J6"/>
<gene>
    <name evidence="1" type="ORF">EYC84_006639</name>
</gene>
<dbReference type="EMBL" id="VICG01000001">
    <property type="protein sequence ID" value="KAA8576531.1"/>
    <property type="molecule type" value="Genomic_DNA"/>
</dbReference>
<dbReference type="Proteomes" id="UP000322873">
    <property type="component" value="Unassembled WGS sequence"/>
</dbReference>